<reference evidence="2 3" key="1">
    <citation type="submission" date="2022-06" db="EMBL/GenBank/DDBJ databases">
        <title>Rhizosaccharibacter gen. nov. sp. nov. KSS12, endophytic bacteria isolated from sugarcane.</title>
        <authorList>
            <person name="Pitiwittayakul N."/>
        </authorList>
    </citation>
    <scope>NUCLEOTIDE SEQUENCE [LARGE SCALE GENOMIC DNA]</scope>
    <source>
        <strain evidence="2 3">KSS12</strain>
    </source>
</reference>
<organism evidence="2 3">
    <name type="scientific">Rhizosaccharibacter radicis</name>
    <dbReference type="NCBI Taxonomy" id="2782605"/>
    <lineage>
        <taxon>Bacteria</taxon>
        <taxon>Pseudomonadati</taxon>
        <taxon>Pseudomonadota</taxon>
        <taxon>Alphaproteobacteria</taxon>
        <taxon>Acetobacterales</taxon>
        <taxon>Acetobacteraceae</taxon>
        <taxon>Rhizosaccharibacter</taxon>
    </lineage>
</organism>
<dbReference type="Pfam" id="PF02464">
    <property type="entry name" value="CinA"/>
    <property type="match status" value="1"/>
</dbReference>
<dbReference type="InterPro" id="IPR008136">
    <property type="entry name" value="CinA_C"/>
</dbReference>
<protein>
    <submittedName>
        <fullName evidence="2">Nicotinamide-nucleotide amidohydrolase family protein</fullName>
    </submittedName>
</protein>
<dbReference type="Gene3D" id="3.90.950.20">
    <property type="entry name" value="CinA-like"/>
    <property type="match status" value="1"/>
</dbReference>
<dbReference type="EMBL" id="JAMZEJ010000003">
    <property type="protein sequence ID" value="MCQ8240246.1"/>
    <property type="molecule type" value="Genomic_DNA"/>
</dbReference>
<gene>
    <name evidence="2" type="ORF">NFI88_05240</name>
</gene>
<dbReference type="NCBIfam" id="TIGR00199">
    <property type="entry name" value="PncC_domain"/>
    <property type="match status" value="1"/>
</dbReference>
<evidence type="ECO:0000313" key="2">
    <source>
        <dbReference type="EMBL" id="MCQ8240246.1"/>
    </source>
</evidence>
<sequence>MIGQETLRQADALVPLLRDAGLRVVTAESCTSGLLAACLTHPPGSSPVVLGGFVTYSREMKRRHLGVPADILERFGAISAETAAAMADGALTAAGADLALSITGLAGPDGDEGKPVGLVWFGLAHAGHPTRTVSRHLPGDRDAVRESAVREALRLLRQVLPD</sequence>
<comment type="caution">
    <text evidence="2">The sequence shown here is derived from an EMBL/GenBank/DDBJ whole genome shotgun (WGS) entry which is preliminary data.</text>
</comment>
<evidence type="ECO:0000313" key="3">
    <source>
        <dbReference type="Proteomes" id="UP001524547"/>
    </source>
</evidence>
<dbReference type="SUPFAM" id="SSF142433">
    <property type="entry name" value="CinA-like"/>
    <property type="match status" value="1"/>
</dbReference>
<dbReference type="Proteomes" id="UP001524547">
    <property type="component" value="Unassembled WGS sequence"/>
</dbReference>
<dbReference type="InterPro" id="IPR036653">
    <property type="entry name" value="CinA-like_C"/>
</dbReference>
<evidence type="ECO:0000259" key="1">
    <source>
        <dbReference type="Pfam" id="PF02464"/>
    </source>
</evidence>
<feature type="domain" description="CinA C-terminal" evidence="1">
    <location>
        <begin position="10"/>
        <end position="160"/>
    </location>
</feature>
<accession>A0ABT1VV82</accession>
<keyword evidence="3" id="KW-1185">Reference proteome</keyword>
<name>A0ABT1VV82_9PROT</name>
<proteinExistence type="predicted"/>
<dbReference type="RefSeq" id="WP_422918993.1">
    <property type="nucleotide sequence ID" value="NZ_JAMZEJ010000003.1"/>
</dbReference>